<dbReference type="Pfam" id="PF17827">
    <property type="entry name" value="PrmC_N"/>
    <property type="match status" value="1"/>
</dbReference>
<dbReference type="InterPro" id="IPR019874">
    <property type="entry name" value="RF_methyltr_PrmC"/>
</dbReference>
<dbReference type="PRINTS" id="PR00507">
    <property type="entry name" value="N12N6MTFRASE"/>
</dbReference>
<dbReference type="EC" id="2.1.1.297" evidence="4"/>
<dbReference type="Pfam" id="PF13847">
    <property type="entry name" value="Methyltransf_31"/>
    <property type="match status" value="1"/>
</dbReference>
<keyword evidence="2 4" id="KW-0808">Transferase</keyword>
<dbReference type="GO" id="GO:0003676">
    <property type="term" value="F:nucleic acid binding"/>
    <property type="evidence" value="ECO:0007669"/>
    <property type="project" value="InterPro"/>
</dbReference>
<dbReference type="AlphaFoldDB" id="A0A975Q0V8"/>
<name>A0A975Q0V8_9SPHN</name>
<dbReference type="GO" id="GO:0032259">
    <property type="term" value="P:methylation"/>
    <property type="evidence" value="ECO:0007669"/>
    <property type="project" value="UniProtKB-KW"/>
</dbReference>
<dbReference type="HAMAP" id="MF_02126">
    <property type="entry name" value="RF_methyltr_PrmC"/>
    <property type="match status" value="1"/>
</dbReference>
<dbReference type="PANTHER" id="PTHR18895:SF74">
    <property type="entry name" value="MTRF1L RELEASE FACTOR GLUTAMINE METHYLTRANSFERASE"/>
    <property type="match status" value="1"/>
</dbReference>
<dbReference type="RefSeq" id="WP_212608724.1">
    <property type="nucleotide sequence ID" value="NZ_CP073910.1"/>
</dbReference>
<dbReference type="GO" id="GO:0102559">
    <property type="term" value="F:peptide chain release factor N(5)-glutamine methyltransferase activity"/>
    <property type="evidence" value="ECO:0007669"/>
    <property type="project" value="UniProtKB-EC"/>
</dbReference>
<proteinExistence type="inferred from homology"/>
<organism evidence="7 8">
    <name type="scientific">Sphingobium phenoxybenzoativorans</name>
    <dbReference type="NCBI Taxonomy" id="1592790"/>
    <lineage>
        <taxon>Bacteria</taxon>
        <taxon>Pseudomonadati</taxon>
        <taxon>Pseudomonadota</taxon>
        <taxon>Alphaproteobacteria</taxon>
        <taxon>Sphingomonadales</taxon>
        <taxon>Sphingomonadaceae</taxon>
        <taxon>Sphingobium</taxon>
    </lineage>
</organism>
<dbReference type="InterPro" id="IPR004556">
    <property type="entry name" value="HemK-like"/>
</dbReference>
<feature type="domain" description="Release factor glutamine methyltransferase N-terminal" evidence="6">
    <location>
        <begin position="5"/>
        <end position="71"/>
    </location>
</feature>
<dbReference type="NCBIfam" id="TIGR00536">
    <property type="entry name" value="hemK_fam"/>
    <property type="match status" value="1"/>
</dbReference>
<dbReference type="InterPro" id="IPR029063">
    <property type="entry name" value="SAM-dependent_MTases_sf"/>
</dbReference>
<feature type="binding site" evidence="4">
    <location>
        <position position="182"/>
    </location>
    <ligand>
        <name>S-adenosyl-L-methionine</name>
        <dbReference type="ChEBI" id="CHEBI:59789"/>
    </ligand>
</feature>
<dbReference type="InterPro" id="IPR040758">
    <property type="entry name" value="PrmC_N"/>
</dbReference>
<sequence length="272" mass="28917">MSAADALRDAARRLLSATDTPRLDAEILLAFALGISREDMILRLRDLAVPAGFDALVGRRSAGEPVAHITGTRDFWTLTLAVTPDVLVPRPDSETLIEAAIEHFRGGAPKRILDLGAGSGALLLAALDEWRDATGLGIDISDAALAVASANAARLGMADRAAFRRGDWGEGLAERFDLILANPPYISTAAALPHDVLYHEPHLALFAGTDGLDAYRRLAPQLAGLLADGGVALLEIGFDQGKSAADLFRAEALQVAVRQDLGKRDRCLEIRT</sequence>
<comment type="catalytic activity">
    <reaction evidence="4">
        <text>L-glutaminyl-[peptide chain release factor] + S-adenosyl-L-methionine = N(5)-methyl-L-glutaminyl-[peptide chain release factor] + S-adenosyl-L-homocysteine + H(+)</text>
        <dbReference type="Rhea" id="RHEA:42896"/>
        <dbReference type="Rhea" id="RHEA-COMP:10271"/>
        <dbReference type="Rhea" id="RHEA-COMP:10272"/>
        <dbReference type="ChEBI" id="CHEBI:15378"/>
        <dbReference type="ChEBI" id="CHEBI:30011"/>
        <dbReference type="ChEBI" id="CHEBI:57856"/>
        <dbReference type="ChEBI" id="CHEBI:59789"/>
        <dbReference type="ChEBI" id="CHEBI:61891"/>
        <dbReference type="EC" id="2.1.1.297"/>
    </reaction>
</comment>
<evidence type="ECO:0000256" key="3">
    <source>
        <dbReference type="ARBA" id="ARBA00022691"/>
    </source>
</evidence>
<feature type="binding site" evidence="4">
    <location>
        <begin position="116"/>
        <end position="120"/>
    </location>
    <ligand>
        <name>S-adenosyl-L-methionine</name>
        <dbReference type="ChEBI" id="CHEBI:59789"/>
    </ligand>
</feature>
<dbReference type="Proteomes" id="UP000681425">
    <property type="component" value="Chromosome"/>
</dbReference>
<feature type="binding site" evidence="4">
    <location>
        <position position="168"/>
    </location>
    <ligand>
        <name>S-adenosyl-L-methionine</name>
        <dbReference type="ChEBI" id="CHEBI:59789"/>
    </ligand>
</feature>
<dbReference type="SUPFAM" id="SSF53335">
    <property type="entry name" value="S-adenosyl-L-methionine-dependent methyltransferases"/>
    <property type="match status" value="1"/>
</dbReference>
<feature type="binding site" evidence="4">
    <location>
        <position position="139"/>
    </location>
    <ligand>
        <name>S-adenosyl-L-methionine</name>
        <dbReference type="ChEBI" id="CHEBI:59789"/>
    </ligand>
</feature>
<dbReference type="InterPro" id="IPR050320">
    <property type="entry name" value="N5-glutamine_MTase"/>
</dbReference>
<dbReference type="EMBL" id="CP073910">
    <property type="protein sequence ID" value="QUT05021.1"/>
    <property type="molecule type" value="Genomic_DNA"/>
</dbReference>
<dbReference type="CDD" id="cd02440">
    <property type="entry name" value="AdoMet_MTases"/>
    <property type="match status" value="1"/>
</dbReference>
<dbReference type="PANTHER" id="PTHR18895">
    <property type="entry name" value="HEMK METHYLTRANSFERASE"/>
    <property type="match status" value="1"/>
</dbReference>
<protein>
    <recommendedName>
        <fullName evidence="4">Release factor glutamine methyltransferase</fullName>
        <shortName evidence="4">RF MTase</shortName>
        <ecNumber evidence="4">2.1.1.297</ecNumber>
    </recommendedName>
    <alternativeName>
        <fullName evidence="4">N5-glutamine methyltransferase PrmC</fullName>
    </alternativeName>
    <alternativeName>
        <fullName evidence="4">Protein-(glutamine-N5) MTase PrmC</fullName>
    </alternativeName>
    <alternativeName>
        <fullName evidence="4">Protein-glutamine N-methyltransferase PrmC</fullName>
    </alternativeName>
</protein>
<comment type="similarity">
    <text evidence="4">Belongs to the protein N5-glutamine methyltransferase family. PrmC subfamily.</text>
</comment>
<dbReference type="InterPro" id="IPR025714">
    <property type="entry name" value="Methyltranfer_dom"/>
</dbReference>
<evidence type="ECO:0000313" key="7">
    <source>
        <dbReference type="EMBL" id="QUT05021.1"/>
    </source>
</evidence>
<feature type="binding site" evidence="4">
    <location>
        <begin position="182"/>
        <end position="185"/>
    </location>
    <ligand>
        <name>substrate</name>
    </ligand>
</feature>
<accession>A0A975Q0V8</accession>
<evidence type="ECO:0000256" key="2">
    <source>
        <dbReference type="ARBA" id="ARBA00022679"/>
    </source>
</evidence>
<evidence type="ECO:0000313" key="8">
    <source>
        <dbReference type="Proteomes" id="UP000681425"/>
    </source>
</evidence>
<comment type="function">
    <text evidence="4">Methylates the class 1 translation termination release factors RF1/PrfA and RF2/PrfB on the glutamine residue of the universally conserved GGQ motif.</text>
</comment>
<keyword evidence="1 4" id="KW-0489">Methyltransferase</keyword>
<dbReference type="KEGG" id="spph:KFK14_18700"/>
<dbReference type="Gene3D" id="1.10.8.10">
    <property type="entry name" value="DNA helicase RuvA subunit, C-terminal domain"/>
    <property type="match status" value="1"/>
</dbReference>
<evidence type="ECO:0000256" key="4">
    <source>
        <dbReference type="HAMAP-Rule" id="MF_02126"/>
    </source>
</evidence>
<feature type="domain" description="Methyltransferase" evidence="5">
    <location>
        <begin position="110"/>
        <end position="190"/>
    </location>
</feature>
<gene>
    <name evidence="4 7" type="primary">prmC</name>
    <name evidence="7" type="ORF">KFK14_18700</name>
</gene>
<keyword evidence="3 4" id="KW-0949">S-adenosyl-L-methionine</keyword>
<evidence type="ECO:0000259" key="6">
    <source>
        <dbReference type="Pfam" id="PF17827"/>
    </source>
</evidence>
<dbReference type="InterPro" id="IPR002052">
    <property type="entry name" value="DNA_methylase_N6_adenine_CS"/>
</dbReference>
<reference evidence="7" key="1">
    <citation type="submission" date="2021-04" db="EMBL/GenBank/DDBJ databases">
        <title>Isolation of p-tert-butylphenol degrading bacteria Sphingobium phenoxybenzoativorans Tas13 from active sludge.</title>
        <authorList>
            <person name="Li Y."/>
        </authorList>
    </citation>
    <scope>NUCLEOTIDE SEQUENCE</scope>
    <source>
        <strain evidence="7">Tas13</strain>
    </source>
</reference>
<dbReference type="Gene3D" id="3.40.50.150">
    <property type="entry name" value="Vaccinia Virus protein VP39"/>
    <property type="match status" value="1"/>
</dbReference>
<evidence type="ECO:0000259" key="5">
    <source>
        <dbReference type="Pfam" id="PF13847"/>
    </source>
</evidence>
<evidence type="ECO:0000256" key="1">
    <source>
        <dbReference type="ARBA" id="ARBA00022603"/>
    </source>
</evidence>
<dbReference type="PROSITE" id="PS00092">
    <property type="entry name" value="N6_MTASE"/>
    <property type="match status" value="1"/>
</dbReference>
<keyword evidence="8" id="KW-1185">Reference proteome</keyword>
<dbReference type="NCBIfam" id="TIGR03534">
    <property type="entry name" value="RF_mod_PrmC"/>
    <property type="match status" value="1"/>
</dbReference>